<accession>A0A1Y1XF69</accession>
<reference evidence="3 4" key="1">
    <citation type="submission" date="2016-08" db="EMBL/GenBank/DDBJ databases">
        <title>A Parts List for Fungal Cellulosomes Revealed by Comparative Genomics.</title>
        <authorList>
            <consortium name="DOE Joint Genome Institute"/>
            <person name="Haitjema C.H."/>
            <person name="Gilmore S.P."/>
            <person name="Henske J.K."/>
            <person name="Solomon K.V."/>
            <person name="De Groot R."/>
            <person name="Kuo A."/>
            <person name="Mondo S.J."/>
            <person name="Salamov A.A."/>
            <person name="Labutti K."/>
            <person name="Zhao Z."/>
            <person name="Chiniquy J."/>
            <person name="Barry K."/>
            <person name="Brewer H.M."/>
            <person name="Purvine S.O."/>
            <person name="Wright A.T."/>
            <person name="Boxma B."/>
            <person name="Van Alen T."/>
            <person name="Hackstein J.H."/>
            <person name="Baker S.E."/>
            <person name="Grigoriev I.V."/>
            <person name="O'Malley M.A."/>
        </authorList>
    </citation>
    <scope>NUCLEOTIDE SEQUENCE [LARGE SCALE GENOMIC DNA]</scope>
    <source>
        <strain evidence="3 4">S4</strain>
    </source>
</reference>
<feature type="region of interest" description="Disordered" evidence="1">
    <location>
        <begin position="1"/>
        <end position="124"/>
    </location>
</feature>
<dbReference type="OrthoDB" id="629492at2759"/>
<feature type="domain" description="RNA-polymerase II-associated protein 3-like C-terminal" evidence="2">
    <location>
        <begin position="291"/>
        <end position="380"/>
    </location>
</feature>
<feature type="region of interest" description="Disordered" evidence="1">
    <location>
        <begin position="219"/>
        <end position="285"/>
    </location>
</feature>
<evidence type="ECO:0000313" key="4">
    <source>
        <dbReference type="Proteomes" id="UP000193944"/>
    </source>
</evidence>
<sequence length="415" mass="48953">MNKDIEEINEMMKNNDILNDKQRPISLTETNKEESFSSLDMVPVSTTKKENTKPKKQPKKMKIMEKGEENENKENIKEKEINEKKEKEKEKEMDKIEEKPKIELKTSSNKELEKETSIQEKRTESEIKPVKKIETKKSKDLLNTNNNALLSSFIFNKDDKEEKEIEQTQQQQQQQITEQKKTKLNKKRSVVIEEMDEIITEIKPLEPLNETILDNKENVKKEHQITTSPIEEENNNDNKNKPILQENKIEEIKEEKKNENEKKIDNSFKSSSPSPSPSPSRNIRSKVNVATTMYDFERDWKSMRNDDNKTFEYLSSIIPENLPNLFKNSLESDYLTRILIIMNKFYIEESMFNEMYALLNSLQKVNRFEMTLMFMSRKDKQVLKNIFDAMKSNQSSANFSITDLEALAKKYKMTL</sequence>
<reference evidence="3 4" key="2">
    <citation type="submission" date="2016-08" db="EMBL/GenBank/DDBJ databases">
        <title>Pervasive Adenine N6-methylation of Active Genes in Fungi.</title>
        <authorList>
            <consortium name="DOE Joint Genome Institute"/>
            <person name="Mondo S.J."/>
            <person name="Dannebaum R.O."/>
            <person name="Kuo R.C."/>
            <person name="Labutti K."/>
            <person name="Haridas S."/>
            <person name="Kuo A."/>
            <person name="Salamov A."/>
            <person name="Ahrendt S.R."/>
            <person name="Lipzen A."/>
            <person name="Sullivan W."/>
            <person name="Andreopoulos W.B."/>
            <person name="Clum A."/>
            <person name="Lindquist E."/>
            <person name="Daum C."/>
            <person name="Ramamoorthy G.K."/>
            <person name="Gryganskyi A."/>
            <person name="Culley D."/>
            <person name="Magnuson J.K."/>
            <person name="James T.Y."/>
            <person name="O'Malley M.A."/>
            <person name="Stajich J.E."/>
            <person name="Spatafora J.W."/>
            <person name="Visel A."/>
            <person name="Grigoriev I.V."/>
        </authorList>
    </citation>
    <scope>NUCLEOTIDE SEQUENCE [LARGE SCALE GENOMIC DNA]</scope>
    <source>
        <strain evidence="3 4">S4</strain>
    </source>
</reference>
<keyword evidence="4" id="KW-1185">Reference proteome</keyword>
<comment type="caution">
    <text evidence="3">The sequence shown here is derived from an EMBL/GenBank/DDBJ whole genome shotgun (WGS) entry which is preliminary data.</text>
</comment>
<feature type="compositionally biased region" description="Basic and acidic residues" evidence="1">
    <location>
        <begin position="62"/>
        <end position="124"/>
    </location>
</feature>
<dbReference type="EMBL" id="MCFG01000054">
    <property type="protein sequence ID" value="ORX84332.1"/>
    <property type="molecule type" value="Genomic_DNA"/>
</dbReference>
<dbReference type="STRING" id="1754192.A0A1Y1XF69"/>
<evidence type="ECO:0000313" key="3">
    <source>
        <dbReference type="EMBL" id="ORX84332.1"/>
    </source>
</evidence>
<dbReference type="PANTHER" id="PTHR47329:SF1">
    <property type="entry name" value="OS05G0129900 PROTEIN"/>
    <property type="match status" value="1"/>
</dbReference>
<dbReference type="InterPro" id="IPR025986">
    <property type="entry name" value="RPAP3-like_C"/>
</dbReference>
<gene>
    <name evidence="3" type="ORF">BCR32DRAFT_130516</name>
</gene>
<dbReference type="Pfam" id="PF13877">
    <property type="entry name" value="RPAP3_C"/>
    <property type="match status" value="1"/>
</dbReference>
<feature type="compositionally biased region" description="Low complexity" evidence="1">
    <location>
        <begin position="167"/>
        <end position="177"/>
    </location>
</feature>
<dbReference type="Proteomes" id="UP000193944">
    <property type="component" value="Unassembled WGS sequence"/>
</dbReference>
<feature type="compositionally biased region" description="Basic and acidic residues" evidence="1">
    <location>
        <begin position="247"/>
        <end position="266"/>
    </location>
</feature>
<dbReference type="AlphaFoldDB" id="A0A1Y1XF69"/>
<evidence type="ECO:0000259" key="2">
    <source>
        <dbReference type="Pfam" id="PF13877"/>
    </source>
</evidence>
<protein>
    <recommendedName>
        <fullName evidence="2">RNA-polymerase II-associated protein 3-like C-terminal domain-containing protein</fullName>
    </recommendedName>
</protein>
<name>A0A1Y1XF69_9FUNG</name>
<evidence type="ECO:0000256" key="1">
    <source>
        <dbReference type="SAM" id="MobiDB-lite"/>
    </source>
</evidence>
<dbReference type="PANTHER" id="PTHR47329">
    <property type="entry name" value="OS05G0129900 PROTEIN"/>
    <property type="match status" value="1"/>
</dbReference>
<organism evidence="3 4">
    <name type="scientific">Anaeromyces robustus</name>
    <dbReference type="NCBI Taxonomy" id="1754192"/>
    <lineage>
        <taxon>Eukaryota</taxon>
        <taxon>Fungi</taxon>
        <taxon>Fungi incertae sedis</taxon>
        <taxon>Chytridiomycota</taxon>
        <taxon>Chytridiomycota incertae sedis</taxon>
        <taxon>Neocallimastigomycetes</taxon>
        <taxon>Neocallimastigales</taxon>
        <taxon>Neocallimastigaceae</taxon>
        <taxon>Anaeromyces</taxon>
    </lineage>
</organism>
<proteinExistence type="predicted"/>
<feature type="region of interest" description="Disordered" evidence="1">
    <location>
        <begin position="160"/>
        <end position="189"/>
    </location>
</feature>